<evidence type="ECO:0000256" key="1">
    <source>
        <dbReference type="SAM" id="Phobius"/>
    </source>
</evidence>
<keyword evidence="1" id="KW-0812">Transmembrane</keyword>
<protein>
    <recommendedName>
        <fullName evidence="3">DUF4845 domain-containing protein</fullName>
    </recommendedName>
</protein>
<dbReference type="AlphaFoldDB" id="A0A3B0ZIF8"/>
<sequence length="122" mass="13920">MNSLRAAQRGVSGSGFITIIAVIIISVLLLLKLFPVYMENFNVSTSLSSLSNENDIKELKKSAIKELLQRRFSINDVKNVRKEHIEITKTKTEMTIDITYEVRKPLVGNIDIVMRFNEHLDL</sequence>
<keyword evidence="1" id="KW-0472">Membrane</keyword>
<organism evidence="2">
    <name type="scientific">hydrothermal vent metagenome</name>
    <dbReference type="NCBI Taxonomy" id="652676"/>
    <lineage>
        <taxon>unclassified sequences</taxon>
        <taxon>metagenomes</taxon>
        <taxon>ecological metagenomes</taxon>
    </lineage>
</organism>
<proteinExistence type="predicted"/>
<keyword evidence="1" id="KW-1133">Transmembrane helix</keyword>
<reference evidence="2" key="1">
    <citation type="submission" date="2018-06" db="EMBL/GenBank/DDBJ databases">
        <authorList>
            <person name="Zhirakovskaya E."/>
        </authorList>
    </citation>
    <scope>NUCLEOTIDE SEQUENCE</scope>
</reference>
<name>A0A3B0ZIF8_9ZZZZ</name>
<dbReference type="Pfam" id="PF16137">
    <property type="entry name" value="DUF4845"/>
    <property type="match status" value="1"/>
</dbReference>
<feature type="transmembrane region" description="Helical" evidence="1">
    <location>
        <begin position="12"/>
        <end position="31"/>
    </location>
</feature>
<dbReference type="InterPro" id="IPR032314">
    <property type="entry name" value="DUF4845"/>
</dbReference>
<dbReference type="EMBL" id="UOFQ01000058">
    <property type="protein sequence ID" value="VAW87107.1"/>
    <property type="molecule type" value="Genomic_DNA"/>
</dbReference>
<accession>A0A3B0ZIF8</accession>
<gene>
    <name evidence="2" type="ORF">MNBD_GAMMA17-1922</name>
</gene>
<evidence type="ECO:0008006" key="3">
    <source>
        <dbReference type="Google" id="ProtNLM"/>
    </source>
</evidence>
<evidence type="ECO:0000313" key="2">
    <source>
        <dbReference type="EMBL" id="VAW87107.1"/>
    </source>
</evidence>